<reference evidence="2 3" key="1">
    <citation type="submission" date="2020-03" db="EMBL/GenBank/DDBJ databases">
        <title>Genomic Encyclopedia of Type Strains, Phase III (KMG-III): the genomes of soil and plant-associated and newly described type strains.</title>
        <authorList>
            <person name="Whitman W."/>
        </authorList>
    </citation>
    <scope>NUCLEOTIDE SEQUENCE [LARGE SCALE GENOMIC DNA]</scope>
    <source>
        <strain evidence="2 3">CECT 8804</strain>
    </source>
</reference>
<dbReference type="Pfam" id="PF02900">
    <property type="entry name" value="LigB"/>
    <property type="match status" value="1"/>
</dbReference>
<evidence type="ECO:0000259" key="1">
    <source>
        <dbReference type="Pfam" id="PF02900"/>
    </source>
</evidence>
<dbReference type="Gene3D" id="3.40.830.10">
    <property type="entry name" value="LigB-like"/>
    <property type="match status" value="1"/>
</dbReference>
<evidence type="ECO:0000313" key="3">
    <source>
        <dbReference type="Proteomes" id="UP000727456"/>
    </source>
</evidence>
<evidence type="ECO:0000313" key="2">
    <source>
        <dbReference type="EMBL" id="NIJ09222.1"/>
    </source>
</evidence>
<keyword evidence="2" id="KW-0560">Oxidoreductase</keyword>
<organism evidence="2 3">
    <name type="scientific">Sphingomonas vulcanisoli</name>
    <dbReference type="NCBI Taxonomy" id="1658060"/>
    <lineage>
        <taxon>Bacteria</taxon>
        <taxon>Pseudomonadati</taxon>
        <taxon>Pseudomonadota</taxon>
        <taxon>Alphaproteobacteria</taxon>
        <taxon>Sphingomonadales</taxon>
        <taxon>Sphingomonadaceae</taxon>
        <taxon>Sphingomonas</taxon>
    </lineage>
</organism>
<keyword evidence="3" id="KW-1185">Reference proteome</keyword>
<comment type="caution">
    <text evidence="2">The sequence shown here is derived from an EMBL/GenBank/DDBJ whole genome shotgun (WGS) entry which is preliminary data.</text>
</comment>
<dbReference type="EC" id="1.13.11.8" evidence="2"/>
<protein>
    <submittedName>
        <fullName evidence="2">Protocatechuate 4,5-dioxygenase beta chain</fullName>
        <ecNumber evidence="2">1.13.11.8</ecNumber>
    </submittedName>
</protein>
<dbReference type="GO" id="GO:0018579">
    <property type="term" value="F:protocatechuate 4,5-dioxygenase activity"/>
    <property type="evidence" value="ECO:0007669"/>
    <property type="project" value="UniProtKB-EC"/>
</dbReference>
<dbReference type="RefSeq" id="WP_167074637.1">
    <property type="nucleotide sequence ID" value="NZ_JAAOZC010000009.1"/>
</dbReference>
<dbReference type="SUPFAM" id="SSF53213">
    <property type="entry name" value="LigB-like"/>
    <property type="match status" value="1"/>
</dbReference>
<accession>A0ABX0TXP0</accession>
<sequence>MPIGLGIGLSHAPGMYLSTEQEWDVLWHKLTTARGVPQPTSVSDETGDRLKEKIHRIRAAHVEVKRLYEAYAPDVLIIIGGDQTEMFDRSNVPQFMIFLGESGTGRRPDTSLPPVDIAVDVAFSKWLLDRLVKQEGFDIAFSYEMKNLGKHHGFPHAYGYPTSFLFEDVQTPTVIIYENTFDEPSLSAKRCYDLGAAIARITRNDPRRIAILGSGGLAHDPRGRRAGWIDEPLDRWFLDQLAAGNGRATQAMYTFDSDTMVGGTGEMRAWITVAGAMEEMGSKAHVLDYIPAAKTVTGIGIASWHVDEQPAALAAE</sequence>
<dbReference type="Proteomes" id="UP000727456">
    <property type="component" value="Unassembled WGS sequence"/>
</dbReference>
<gene>
    <name evidence="2" type="ORF">FHS31_002854</name>
</gene>
<dbReference type="InterPro" id="IPR004183">
    <property type="entry name" value="Xdiol_dOase_suB"/>
</dbReference>
<feature type="domain" description="Extradiol ring-cleavage dioxygenase class III enzyme subunit B" evidence="1">
    <location>
        <begin position="7"/>
        <end position="294"/>
    </location>
</feature>
<dbReference type="EMBL" id="JAAOZC010000009">
    <property type="protein sequence ID" value="NIJ09222.1"/>
    <property type="molecule type" value="Genomic_DNA"/>
</dbReference>
<name>A0ABX0TXP0_9SPHN</name>
<proteinExistence type="predicted"/>